<keyword evidence="3" id="KW-1185">Reference proteome</keyword>
<evidence type="ECO:0000313" key="2">
    <source>
        <dbReference type="EMBL" id="KAG2174750.1"/>
    </source>
</evidence>
<dbReference type="AlphaFoldDB" id="A0A8H7PJ66"/>
<gene>
    <name evidence="2" type="ORF">INT43_005808</name>
</gene>
<keyword evidence="1" id="KW-0732">Signal</keyword>
<dbReference type="EMBL" id="JAEPQZ010000012">
    <property type="protein sequence ID" value="KAG2174750.1"/>
    <property type="molecule type" value="Genomic_DNA"/>
</dbReference>
<evidence type="ECO:0000256" key="1">
    <source>
        <dbReference type="SAM" id="SignalP"/>
    </source>
</evidence>
<organism evidence="2 3">
    <name type="scientific">Mortierella isabellina</name>
    <name type="common">Filamentous fungus</name>
    <name type="synonym">Umbelopsis isabellina</name>
    <dbReference type="NCBI Taxonomy" id="91625"/>
    <lineage>
        <taxon>Eukaryota</taxon>
        <taxon>Fungi</taxon>
        <taxon>Fungi incertae sedis</taxon>
        <taxon>Mucoromycota</taxon>
        <taxon>Mucoromycotina</taxon>
        <taxon>Umbelopsidomycetes</taxon>
        <taxon>Umbelopsidales</taxon>
        <taxon>Umbelopsidaceae</taxon>
        <taxon>Umbelopsis</taxon>
    </lineage>
</organism>
<name>A0A8H7PJ66_MORIS</name>
<comment type="caution">
    <text evidence="2">The sequence shown here is derived from an EMBL/GenBank/DDBJ whole genome shotgun (WGS) entry which is preliminary data.</text>
</comment>
<evidence type="ECO:0000313" key="3">
    <source>
        <dbReference type="Proteomes" id="UP000654370"/>
    </source>
</evidence>
<sequence length="93" mass="10657">MKLTTFLVLAFTVFVQVILAENYLCEFKDYLAAGDCMTNNAAYINKISTNKTELLDNLIIMELKNDCSNSIRDEFTAVCHDVTWCNCFWSPNK</sequence>
<dbReference type="Proteomes" id="UP000654370">
    <property type="component" value="Unassembled WGS sequence"/>
</dbReference>
<protein>
    <submittedName>
        <fullName evidence="2">Uncharacterized protein</fullName>
    </submittedName>
</protein>
<reference evidence="2" key="1">
    <citation type="submission" date="2020-12" db="EMBL/GenBank/DDBJ databases">
        <title>Metabolic potential, ecology and presence of endohyphal bacteria is reflected in genomic diversity of Mucoromycotina.</title>
        <authorList>
            <person name="Muszewska A."/>
            <person name="Okrasinska A."/>
            <person name="Steczkiewicz K."/>
            <person name="Drgas O."/>
            <person name="Orlowska M."/>
            <person name="Perlinska-Lenart U."/>
            <person name="Aleksandrzak-Piekarczyk T."/>
            <person name="Szatraj K."/>
            <person name="Zielenkiewicz U."/>
            <person name="Pilsyk S."/>
            <person name="Malc E."/>
            <person name="Mieczkowski P."/>
            <person name="Kruszewska J.S."/>
            <person name="Biernat P."/>
            <person name="Pawlowska J."/>
        </authorList>
    </citation>
    <scope>NUCLEOTIDE SEQUENCE</scope>
    <source>
        <strain evidence="2">WA0000067209</strain>
    </source>
</reference>
<feature type="signal peptide" evidence="1">
    <location>
        <begin position="1"/>
        <end position="20"/>
    </location>
</feature>
<proteinExistence type="predicted"/>
<feature type="chain" id="PRO_5034425085" evidence="1">
    <location>
        <begin position="21"/>
        <end position="93"/>
    </location>
</feature>
<accession>A0A8H7PJ66</accession>